<dbReference type="OrthoDB" id="3437384at2759"/>
<feature type="region of interest" description="Disordered" evidence="1">
    <location>
        <begin position="740"/>
        <end position="929"/>
    </location>
</feature>
<feature type="compositionally biased region" description="Acidic residues" evidence="1">
    <location>
        <begin position="778"/>
        <end position="792"/>
    </location>
</feature>
<feature type="compositionally biased region" description="Polar residues" evidence="1">
    <location>
        <begin position="513"/>
        <end position="533"/>
    </location>
</feature>
<gene>
    <name evidence="2" type="ORF">M011DRAFT_481604</name>
</gene>
<feature type="compositionally biased region" description="Low complexity" evidence="1">
    <location>
        <begin position="793"/>
        <end position="805"/>
    </location>
</feature>
<reference evidence="2" key="1">
    <citation type="journal article" date="2020" name="Stud. Mycol.">
        <title>101 Dothideomycetes genomes: a test case for predicting lifestyles and emergence of pathogens.</title>
        <authorList>
            <person name="Haridas S."/>
            <person name="Albert R."/>
            <person name="Binder M."/>
            <person name="Bloem J."/>
            <person name="Labutti K."/>
            <person name="Salamov A."/>
            <person name="Andreopoulos B."/>
            <person name="Baker S."/>
            <person name="Barry K."/>
            <person name="Bills G."/>
            <person name="Bluhm B."/>
            <person name="Cannon C."/>
            <person name="Castanera R."/>
            <person name="Culley D."/>
            <person name="Daum C."/>
            <person name="Ezra D."/>
            <person name="Gonzalez J."/>
            <person name="Henrissat B."/>
            <person name="Kuo A."/>
            <person name="Liang C."/>
            <person name="Lipzen A."/>
            <person name="Lutzoni F."/>
            <person name="Magnuson J."/>
            <person name="Mondo S."/>
            <person name="Nolan M."/>
            <person name="Ohm R."/>
            <person name="Pangilinan J."/>
            <person name="Park H.-J."/>
            <person name="Ramirez L."/>
            <person name="Alfaro M."/>
            <person name="Sun H."/>
            <person name="Tritt A."/>
            <person name="Yoshinaga Y."/>
            <person name="Zwiers L.-H."/>
            <person name="Turgeon B."/>
            <person name="Goodwin S."/>
            <person name="Spatafora J."/>
            <person name="Crous P."/>
            <person name="Grigoriev I."/>
        </authorList>
    </citation>
    <scope>NUCLEOTIDE SEQUENCE</scope>
    <source>
        <strain evidence="2">CBS 119925</strain>
    </source>
</reference>
<name>A0A6A6UWB5_9PLEO</name>
<feature type="region of interest" description="Disordered" evidence="1">
    <location>
        <begin position="436"/>
        <end position="463"/>
    </location>
</feature>
<evidence type="ECO:0000256" key="1">
    <source>
        <dbReference type="SAM" id="MobiDB-lite"/>
    </source>
</evidence>
<protein>
    <submittedName>
        <fullName evidence="2">Uncharacterized protein</fullName>
    </submittedName>
</protein>
<feature type="compositionally biased region" description="Basic residues" evidence="1">
    <location>
        <begin position="174"/>
        <end position="184"/>
    </location>
</feature>
<feature type="compositionally biased region" description="Basic and acidic residues" evidence="1">
    <location>
        <begin position="707"/>
        <end position="727"/>
    </location>
</feature>
<evidence type="ECO:0000313" key="3">
    <source>
        <dbReference type="Proteomes" id="UP000799440"/>
    </source>
</evidence>
<feature type="compositionally biased region" description="Polar residues" evidence="1">
    <location>
        <begin position="386"/>
        <end position="396"/>
    </location>
</feature>
<feature type="compositionally biased region" description="Basic and acidic residues" evidence="1">
    <location>
        <begin position="837"/>
        <end position="849"/>
    </location>
</feature>
<feature type="compositionally biased region" description="Acidic residues" evidence="1">
    <location>
        <begin position="983"/>
        <end position="992"/>
    </location>
</feature>
<dbReference type="EMBL" id="MU006607">
    <property type="protein sequence ID" value="KAF2742562.1"/>
    <property type="molecule type" value="Genomic_DNA"/>
</dbReference>
<feature type="compositionally biased region" description="Basic and acidic residues" evidence="1">
    <location>
        <begin position="200"/>
        <end position="215"/>
    </location>
</feature>
<sequence>MAPAAKLCCGDEDRSPSPPLPNARMSSATPKRPLLRKTTPGTSPGSRFTSARSEDLHELRQIFDSAKDSPSPQLKKRKSTKKGSTYSLRSLLGKKRSKEIKSKPSSVRSKKQPSKPFSSRLAPDTVLRTPNEGPNLQVKITKSDLRKDLLSDKCPEDGGYDPDAEVLDDAAKQVGRKCPSKRPSLHSIEWVGSPPPVHKRTPDSVKNRRAMDKAVIKSPHHHRSARTSIGATKVLKNASTTPNLRPGTVKSKENKPKRSHSATRLRDPSPSNLSIRLPSLEKTDSQGPSWSATLQESLRFSDFSLPDTRPSADTVRPQQPTDAVLKVQYVGPSDSGESASGKQRRSISAPVKPQIHVQEPTTVRDMSAVKESRGEEVRDAEDRASLQCSPTSPQSDDTNHRRSVHLYNMRISHHLRSASLMSWDAQGSPEVLSRTSTRADAEQQLDGLSPVRHSRQKSSSGFASFDVPSTWGNVVAESARSTHVDLRKTQTSSNNRAASTGNLCVPVKHDSPGSKTIASSSQSAHKFNPSISSIVVDPDATPKPARRKVSHAKTSMETSRKSISGNLPRNNSVATTKRSKFREEFSPAPPHKKSSPALSLMKMLRPRPTARSRSEGNLHATKPSVDGSLEVPGAMARDRRLSVAQQRERRLSVAPRRDRSLSVAPPQRARRLSVAAEESPKGLQVEDPFQRERRKSVALQVGQKSLQTEERGGPKDKEANPLWERALKTYQDERSAMLLPQHKAFPSRTPFRERSGSVNVAAMSIHSASPGASRAESPEEMDPFSVSGDDEAGPSSPRPSARRSALLQAEPAVTTAAGLRSRRSALMQATDAETEEQDRLRAEFERQQDDPETLGAWGRYPSHTREERAGSAGPRDSVTTRDFALEAAISFAKGEDEEIDPMELGPVSPPSGKKKKRVGTTRMSKSNSTLSLGKTLMKNYTKIFKSQSVEFQRHGYGHRSSIAAGGNLAFPELELLPSVWGDVNEESAGPDEEPPRLSDKGKGKQKAQDSASTLRASGHLSLDGVTDGGKLDDPARVWSSYYEDCISAFPRPSTGYGSISQPDLRQIAEEDNVDMHEFGQGSSNFRTSRRHSFDSRHASMHSLTLHSRFQSRHSRHESRLSRLSLGTRGSFFSQLESDDELDTPKRTRENTGEGSRSVISVRKSTLDLMNLYREQERAERERLMRRQSIRVV</sequence>
<feature type="compositionally biased region" description="Polar residues" evidence="1">
    <location>
        <begin position="552"/>
        <end position="576"/>
    </location>
</feature>
<feature type="compositionally biased region" description="Basic and acidic residues" evidence="1">
    <location>
        <begin position="993"/>
        <end position="1002"/>
    </location>
</feature>
<feature type="region of interest" description="Disordered" evidence="1">
    <location>
        <begin position="1134"/>
        <end position="1157"/>
    </location>
</feature>
<dbReference type="AlphaFoldDB" id="A0A6A6UWB5"/>
<evidence type="ECO:0000313" key="2">
    <source>
        <dbReference type="EMBL" id="KAF2742562.1"/>
    </source>
</evidence>
<dbReference type="Proteomes" id="UP000799440">
    <property type="component" value="Unassembled WGS sequence"/>
</dbReference>
<feature type="region of interest" description="Disordered" evidence="1">
    <location>
        <begin position="982"/>
        <end position="1026"/>
    </location>
</feature>
<keyword evidence="3" id="KW-1185">Reference proteome</keyword>
<feature type="compositionally biased region" description="Basic and acidic residues" evidence="1">
    <location>
        <begin position="52"/>
        <end position="67"/>
    </location>
</feature>
<accession>A0A6A6UWB5</accession>
<feature type="region of interest" description="Disordered" evidence="1">
    <location>
        <begin position="174"/>
        <end position="290"/>
    </location>
</feature>
<feature type="region of interest" description="Disordered" evidence="1">
    <location>
        <begin position="485"/>
        <end position="727"/>
    </location>
</feature>
<feature type="compositionally biased region" description="Basic and acidic residues" evidence="1">
    <location>
        <begin position="636"/>
        <end position="660"/>
    </location>
</feature>
<feature type="region of interest" description="Disordered" evidence="1">
    <location>
        <begin position="1"/>
        <end position="135"/>
    </location>
</feature>
<feature type="compositionally biased region" description="Basic and acidic residues" evidence="1">
    <location>
        <begin position="1142"/>
        <end position="1151"/>
    </location>
</feature>
<proteinExistence type="predicted"/>
<feature type="compositionally biased region" description="Polar residues" evidence="1">
    <location>
        <begin position="39"/>
        <end position="51"/>
    </location>
</feature>
<organism evidence="2 3">
    <name type="scientific">Sporormia fimetaria CBS 119925</name>
    <dbReference type="NCBI Taxonomy" id="1340428"/>
    <lineage>
        <taxon>Eukaryota</taxon>
        <taxon>Fungi</taxon>
        <taxon>Dikarya</taxon>
        <taxon>Ascomycota</taxon>
        <taxon>Pezizomycotina</taxon>
        <taxon>Dothideomycetes</taxon>
        <taxon>Pleosporomycetidae</taxon>
        <taxon>Pleosporales</taxon>
        <taxon>Sporormiaceae</taxon>
        <taxon>Sporormia</taxon>
    </lineage>
</organism>
<feature type="compositionally biased region" description="Basic and acidic residues" evidence="1">
    <location>
        <begin position="367"/>
        <end position="384"/>
    </location>
</feature>
<feature type="compositionally biased region" description="Polar residues" evidence="1">
    <location>
        <begin position="489"/>
        <end position="502"/>
    </location>
</feature>
<feature type="region of interest" description="Disordered" evidence="1">
    <location>
        <begin position="303"/>
        <end position="402"/>
    </location>
</feature>